<reference evidence="2 3" key="1">
    <citation type="submission" date="2021-03" db="EMBL/GenBank/DDBJ databases">
        <title>Genomic Encyclopedia of Type Strains, Phase IV (KMG-IV): sequencing the most valuable type-strain genomes for metagenomic binning, comparative biology and taxonomic classification.</title>
        <authorList>
            <person name="Goeker M."/>
        </authorList>
    </citation>
    <scope>NUCLEOTIDE SEQUENCE [LARGE SCALE GENOMIC DNA]</scope>
    <source>
        <strain evidence="2 3">DSM 28650</strain>
    </source>
</reference>
<dbReference type="Gene3D" id="1.10.3210.10">
    <property type="entry name" value="Hypothetical protein af1432"/>
    <property type="match status" value="1"/>
</dbReference>
<dbReference type="InterPro" id="IPR003607">
    <property type="entry name" value="HD/PDEase_dom"/>
</dbReference>
<organism evidence="2 3">
    <name type="scientific">Clostridium punense</name>
    <dbReference type="NCBI Taxonomy" id="1054297"/>
    <lineage>
        <taxon>Bacteria</taxon>
        <taxon>Bacillati</taxon>
        <taxon>Bacillota</taxon>
        <taxon>Clostridia</taxon>
        <taxon>Eubacteriales</taxon>
        <taxon>Clostridiaceae</taxon>
        <taxon>Clostridium</taxon>
    </lineage>
</organism>
<dbReference type="PANTHER" id="PTHR43155">
    <property type="entry name" value="CYCLIC DI-GMP PHOSPHODIESTERASE PA4108-RELATED"/>
    <property type="match status" value="1"/>
</dbReference>
<comment type="caution">
    <text evidence="2">The sequence shown here is derived from an EMBL/GenBank/DDBJ whole genome shotgun (WGS) entry which is preliminary data.</text>
</comment>
<gene>
    <name evidence="2" type="ORF">J2Z44_001213</name>
</gene>
<dbReference type="NCBIfam" id="TIGR00277">
    <property type="entry name" value="HDIG"/>
    <property type="match status" value="1"/>
</dbReference>
<dbReference type="SUPFAM" id="SSF109604">
    <property type="entry name" value="HD-domain/PDEase-like"/>
    <property type="match status" value="1"/>
</dbReference>
<dbReference type="EMBL" id="JAGGLL010000007">
    <property type="protein sequence ID" value="MBP2021417.1"/>
    <property type="molecule type" value="Genomic_DNA"/>
</dbReference>
<evidence type="ECO:0000313" key="3">
    <source>
        <dbReference type="Proteomes" id="UP001519308"/>
    </source>
</evidence>
<dbReference type="Proteomes" id="UP001519308">
    <property type="component" value="Unassembled WGS sequence"/>
</dbReference>
<name>A0ABS4K0U9_9CLOT</name>
<evidence type="ECO:0000313" key="2">
    <source>
        <dbReference type="EMBL" id="MBP2021417.1"/>
    </source>
</evidence>
<feature type="domain" description="HD-GYP" evidence="1">
    <location>
        <begin position="6"/>
        <end position="201"/>
    </location>
</feature>
<proteinExistence type="predicted"/>
<dbReference type="CDD" id="cd00077">
    <property type="entry name" value="HDc"/>
    <property type="match status" value="1"/>
</dbReference>
<dbReference type="PROSITE" id="PS51832">
    <property type="entry name" value="HD_GYP"/>
    <property type="match status" value="1"/>
</dbReference>
<protein>
    <submittedName>
        <fullName evidence="2">Nucleotidyltransferase with HDIG domain</fullName>
    </submittedName>
</protein>
<evidence type="ECO:0000259" key="1">
    <source>
        <dbReference type="PROSITE" id="PS51832"/>
    </source>
</evidence>
<dbReference type="InterPro" id="IPR006675">
    <property type="entry name" value="HDIG_dom"/>
</dbReference>
<dbReference type="PANTHER" id="PTHR43155:SF2">
    <property type="entry name" value="CYCLIC DI-GMP PHOSPHODIESTERASE PA4108"/>
    <property type="match status" value="1"/>
</dbReference>
<keyword evidence="3" id="KW-1185">Reference proteome</keyword>
<accession>A0ABS4K0U9</accession>
<sequence length="217" mass="25282">MCNECPENNKVSVIKRLLKELDEKSKDTLSHCYNVVNYATGFARYIQCSQEEVVNLHYAALLHDIGKLKIPSEILDKVERLTQEEYEIIKTHSYYGYEIVQHTGVFSEELELILHHHERIDGNGYPHKLVNNNISKLCKILSICDSFDAMVSKRTYKASMTIDEAIKELVNNVEKQFDRELVNLFVAFIKNFELKENNYYSKIDALNNDLNFLPRTL</sequence>
<dbReference type="SMART" id="SM00471">
    <property type="entry name" value="HDc"/>
    <property type="match status" value="1"/>
</dbReference>
<dbReference type="InterPro" id="IPR037522">
    <property type="entry name" value="HD_GYP_dom"/>
</dbReference>
<dbReference type="Pfam" id="PF13487">
    <property type="entry name" value="HD_5"/>
    <property type="match status" value="1"/>
</dbReference>
<dbReference type="RefSeq" id="WP_021282484.1">
    <property type="nucleotide sequence ID" value="NZ_JAGGLL010000007.1"/>
</dbReference>